<dbReference type="GO" id="GO:0008270">
    <property type="term" value="F:zinc ion binding"/>
    <property type="evidence" value="ECO:0007669"/>
    <property type="project" value="UniProtKB-KW"/>
</dbReference>
<keyword evidence="2" id="KW-0479">Metal-binding</keyword>
<keyword evidence="4" id="KW-0862">Zinc</keyword>
<dbReference type="InterPro" id="IPR052035">
    <property type="entry name" value="ZnF_BED_domain_contain"/>
</dbReference>
<comment type="caution">
    <text evidence="6">The sequence shown here is derived from an EMBL/GenBank/DDBJ whole genome shotgun (WGS) entry which is preliminary data.</text>
</comment>
<dbReference type="VEuPathDB" id="FungiDB:FUN_020559"/>
<proteinExistence type="predicted"/>
<dbReference type="PANTHER" id="PTHR46481">
    <property type="entry name" value="ZINC FINGER BED DOMAIN-CONTAINING PROTEIN 4"/>
    <property type="match status" value="1"/>
</dbReference>
<dbReference type="VEuPathDB" id="FungiDB:RhiirA1_494106"/>
<dbReference type="VEuPathDB" id="FungiDB:RhiirFUN_017021"/>
<evidence type="ECO:0000313" key="7">
    <source>
        <dbReference type="Proteomes" id="UP000232722"/>
    </source>
</evidence>
<evidence type="ECO:0008006" key="8">
    <source>
        <dbReference type="Google" id="ProtNLM"/>
    </source>
</evidence>
<name>A0A2N0NQ50_9GLOM</name>
<dbReference type="PANTHER" id="PTHR46481:SF10">
    <property type="entry name" value="ZINC FINGER BED DOMAIN-CONTAINING PROTEIN 39"/>
    <property type="match status" value="1"/>
</dbReference>
<evidence type="ECO:0000256" key="2">
    <source>
        <dbReference type="ARBA" id="ARBA00022723"/>
    </source>
</evidence>
<evidence type="ECO:0000256" key="5">
    <source>
        <dbReference type="ARBA" id="ARBA00023242"/>
    </source>
</evidence>
<evidence type="ECO:0000256" key="3">
    <source>
        <dbReference type="ARBA" id="ARBA00022771"/>
    </source>
</evidence>
<keyword evidence="3" id="KW-0863">Zinc-finger</keyword>
<keyword evidence="5" id="KW-0539">Nucleus</keyword>
<dbReference type="GO" id="GO:0005634">
    <property type="term" value="C:nucleus"/>
    <property type="evidence" value="ECO:0007669"/>
    <property type="project" value="UniProtKB-SubCell"/>
</dbReference>
<comment type="subcellular location">
    <subcellularLocation>
        <location evidence="1">Nucleus</location>
    </subcellularLocation>
</comment>
<gene>
    <name evidence="6" type="ORF">RhiirA5_470407</name>
</gene>
<dbReference type="AlphaFoldDB" id="A0A2N0NQ50"/>
<organism evidence="6 7">
    <name type="scientific">Rhizophagus irregularis</name>
    <dbReference type="NCBI Taxonomy" id="588596"/>
    <lineage>
        <taxon>Eukaryota</taxon>
        <taxon>Fungi</taxon>
        <taxon>Fungi incertae sedis</taxon>
        <taxon>Mucoromycota</taxon>
        <taxon>Glomeromycotina</taxon>
        <taxon>Glomeromycetes</taxon>
        <taxon>Glomerales</taxon>
        <taxon>Glomeraceae</taxon>
        <taxon>Rhizophagus</taxon>
    </lineage>
</organism>
<sequence>MANETDSLDETRSFQDLNFVELPDLPETEEFKKPGKKKNDVWNYFIEEEARKFGHSPSTCVYCGDARNRGRVPDMMAHLALQCEKVEASVKEQYLRILAQNNEQSSGRITTRKRKLNEEIATGIQPKITSKLQKSAIDPGQQYLCNRALTRFFVCCGVPFSTVESPFFIDLVMNLCAGYQLPDRKTLSDTWLSNEVARITVDVEGILKKQENLSLGK</sequence>
<evidence type="ECO:0000313" key="6">
    <source>
        <dbReference type="EMBL" id="PKB96686.1"/>
    </source>
</evidence>
<reference evidence="6 7" key="1">
    <citation type="submission" date="2016-04" db="EMBL/GenBank/DDBJ databases">
        <title>Genome analyses suggest a sexual origin of heterokaryosis in a supposedly ancient asexual fungus.</title>
        <authorList>
            <person name="Ropars J."/>
            <person name="Sedzielewska K."/>
            <person name="Noel J."/>
            <person name="Charron P."/>
            <person name="Farinelli L."/>
            <person name="Marton T."/>
            <person name="Kruger M."/>
            <person name="Pelin A."/>
            <person name="Brachmann A."/>
            <person name="Corradi N."/>
        </authorList>
    </citation>
    <scope>NUCLEOTIDE SEQUENCE [LARGE SCALE GENOMIC DNA]</scope>
    <source>
        <strain evidence="6 7">A5</strain>
    </source>
</reference>
<protein>
    <recommendedName>
        <fullName evidence="8">BED-type domain-containing protein</fullName>
    </recommendedName>
</protein>
<reference evidence="6 7" key="2">
    <citation type="submission" date="2017-09" db="EMBL/GenBank/DDBJ databases">
        <title>Extensive intraspecific genome diversity in a model arbuscular mycorrhizal fungus.</title>
        <authorList>
            <person name="Chen E.C."/>
            <person name="Morin E."/>
            <person name="Beaudet D."/>
            <person name="Noel J."/>
            <person name="Ndikumana S."/>
            <person name="Charron P."/>
            <person name="St-Onge C."/>
            <person name="Giorgi J."/>
            <person name="Grigoriev I.V."/>
            <person name="Roux C."/>
            <person name="Martin F.M."/>
            <person name="Corradi N."/>
        </authorList>
    </citation>
    <scope>NUCLEOTIDE SEQUENCE [LARGE SCALE GENOMIC DNA]</scope>
    <source>
        <strain evidence="6 7">A5</strain>
    </source>
</reference>
<evidence type="ECO:0000256" key="1">
    <source>
        <dbReference type="ARBA" id="ARBA00004123"/>
    </source>
</evidence>
<evidence type="ECO:0000256" key="4">
    <source>
        <dbReference type="ARBA" id="ARBA00022833"/>
    </source>
</evidence>
<dbReference type="EMBL" id="LLXJ01003721">
    <property type="protein sequence ID" value="PKB96686.1"/>
    <property type="molecule type" value="Genomic_DNA"/>
</dbReference>
<accession>A0A2N0NQ50</accession>
<dbReference type="Proteomes" id="UP000232722">
    <property type="component" value="Unassembled WGS sequence"/>
</dbReference>
<dbReference type="VEuPathDB" id="FungiDB:RhiirFUN_003236"/>